<protein>
    <submittedName>
        <fullName evidence="1">Uncharacterized protein</fullName>
    </submittedName>
</protein>
<reference evidence="1 2" key="1">
    <citation type="submission" date="2024-02" db="EMBL/GenBank/DDBJ databases">
        <authorList>
            <consortium name="ELIXIR-Norway"/>
            <consortium name="Elixir Norway"/>
        </authorList>
    </citation>
    <scope>NUCLEOTIDE SEQUENCE [LARGE SCALE GENOMIC DNA]</scope>
</reference>
<organism evidence="1 2">
    <name type="scientific">Sphagnum troendelagicum</name>
    <dbReference type="NCBI Taxonomy" id="128251"/>
    <lineage>
        <taxon>Eukaryota</taxon>
        <taxon>Viridiplantae</taxon>
        <taxon>Streptophyta</taxon>
        <taxon>Embryophyta</taxon>
        <taxon>Bryophyta</taxon>
        <taxon>Sphagnophytina</taxon>
        <taxon>Sphagnopsida</taxon>
        <taxon>Sphagnales</taxon>
        <taxon>Sphagnaceae</taxon>
        <taxon>Sphagnum</taxon>
    </lineage>
</organism>
<dbReference type="Proteomes" id="UP001497512">
    <property type="component" value="Chromosome 1"/>
</dbReference>
<dbReference type="EMBL" id="OZ019893">
    <property type="protein sequence ID" value="CAK9189719.1"/>
    <property type="molecule type" value="Genomic_DNA"/>
</dbReference>
<proteinExistence type="predicted"/>
<evidence type="ECO:0000313" key="2">
    <source>
        <dbReference type="Proteomes" id="UP001497512"/>
    </source>
</evidence>
<sequence length="389" mass="42097">MFDNMSWGGGQFDFTDLEVLTEHLSILAAFAVSATALYLIIENSGKRWSSSKFALESVLPPNLCERTKATLVKIGPASHSTKGGGISTPPLDLTAEFEAHRTRSFENSECVSQEGSMAVEEDETIRVSPLPALRSVGVYNEPIGLCLPSISRSAGISNECIRVCPPDNLRSVGVSTEFVESPYSSPALSNLHTLPLSNGCMGDNAIAGGGLHTTTEMGGAPQLMTKLDSGNLSSKSQESKLRWEKIPPPAYDYLEMIGCTTSGGTTIHVGMSGPSQVSSQPSQGNCQEAPQLTTARWQNEGDVSGSQSQERKHRWLASNTLDQELDENQICRQQESASKASPHHPLATYPVEHLILQSQAAKNTITGSRDRVYMAAQSSLRNYRKEFNF</sequence>
<evidence type="ECO:0000313" key="1">
    <source>
        <dbReference type="EMBL" id="CAK9189719.1"/>
    </source>
</evidence>
<accession>A0ABP0T871</accession>
<name>A0ABP0T871_9BRYO</name>
<gene>
    <name evidence="1" type="ORF">CSSPTR1EN2_LOCUS370</name>
</gene>
<keyword evidence="2" id="KW-1185">Reference proteome</keyword>